<dbReference type="AlphaFoldDB" id="A0A3N4JRN9"/>
<gene>
    <name evidence="1" type="ORF">L873DRAFT_720337</name>
</gene>
<name>A0A3N4JRN9_9PEZI</name>
<dbReference type="Proteomes" id="UP000276215">
    <property type="component" value="Unassembled WGS sequence"/>
</dbReference>
<dbReference type="OrthoDB" id="7464126at2759"/>
<dbReference type="EMBL" id="ML120376">
    <property type="protein sequence ID" value="RPB00973.1"/>
    <property type="molecule type" value="Genomic_DNA"/>
</dbReference>
<reference evidence="1 2" key="1">
    <citation type="journal article" date="2018" name="Nat. Ecol. Evol.">
        <title>Pezizomycetes genomes reveal the molecular basis of ectomycorrhizal truffle lifestyle.</title>
        <authorList>
            <person name="Murat C."/>
            <person name="Payen T."/>
            <person name="Noel B."/>
            <person name="Kuo A."/>
            <person name="Morin E."/>
            <person name="Chen J."/>
            <person name="Kohler A."/>
            <person name="Krizsan K."/>
            <person name="Balestrini R."/>
            <person name="Da Silva C."/>
            <person name="Montanini B."/>
            <person name="Hainaut M."/>
            <person name="Levati E."/>
            <person name="Barry K.W."/>
            <person name="Belfiori B."/>
            <person name="Cichocki N."/>
            <person name="Clum A."/>
            <person name="Dockter R.B."/>
            <person name="Fauchery L."/>
            <person name="Guy J."/>
            <person name="Iotti M."/>
            <person name="Le Tacon F."/>
            <person name="Lindquist E.A."/>
            <person name="Lipzen A."/>
            <person name="Malagnac F."/>
            <person name="Mello A."/>
            <person name="Molinier V."/>
            <person name="Miyauchi S."/>
            <person name="Poulain J."/>
            <person name="Riccioni C."/>
            <person name="Rubini A."/>
            <person name="Sitrit Y."/>
            <person name="Splivallo R."/>
            <person name="Traeger S."/>
            <person name="Wang M."/>
            <person name="Zifcakova L."/>
            <person name="Wipf D."/>
            <person name="Zambonelli A."/>
            <person name="Paolocci F."/>
            <person name="Nowrousian M."/>
            <person name="Ottonello S."/>
            <person name="Baldrian P."/>
            <person name="Spatafora J.W."/>
            <person name="Henrissat B."/>
            <person name="Nagy L.G."/>
            <person name="Aury J.M."/>
            <person name="Wincker P."/>
            <person name="Grigoriev I.V."/>
            <person name="Bonfante P."/>
            <person name="Martin F.M."/>
        </authorList>
    </citation>
    <scope>NUCLEOTIDE SEQUENCE [LARGE SCALE GENOMIC DNA]</scope>
    <source>
        <strain evidence="1 2">120613-1</strain>
    </source>
</reference>
<proteinExistence type="predicted"/>
<accession>A0A3N4JRN9</accession>
<evidence type="ECO:0000313" key="2">
    <source>
        <dbReference type="Proteomes" id="UP000276215"/>
    </source>
</evidence>
<protein>
    <submittedName>
        <fullName evidence="1">Uncharacterized protein</fullName>
    </submittedName>
</protein>
<keyword evidence="2" id="KW-1185">Reference proteome</keyword>
<organism evidence="1 2">
    <name type="scientific">Choiromyces venosus 120613-1</name>
    <dbReference type="NCBI Taxonomy" id="1336337"/>
    <lineage>
        <taxon>Eukaryota</taxon>
        <taxon>Fungi</taxon>
        <taxon>Dikarya</taxon>
        <taxon>Ascomycota</taxon>
        <taxon>Pezizomycotina</taxon>
        <taxon>Pezizomycetes</taxon>
        <taxon>Pezizales</taxon>
        <taxon>Tuberaceae</taxon>
        <taxon>Choiromyces</taxon>
    </lineage>
</organism>
<evidence type="ECO:0000313" key="1">
    <source>
        <dbReference type="EMBL" id="RPB00973.1"/>
    </source>
</evidence>
<sequence>MTTLEERKEERKKANANITGCDVSSLVVDSLCDRVSRESTVVACFYFGFAAAKEHSVTGMLGYPLKQIINGLEDIPEEMGQIFRDHKKSSWLAGTTTSRYCEDATDRHVLKAYVFMHRRPRRMCGRALRQAFYRNSLKIILEKSPGTRIFVTGRPHIRVEIENRLCWTSDKCVRRLQ</sequence>